<dbReference type="Proteomes" id="UP001501083">
    <property type="component" value="Unassembled WGS sequence"/>
</dbReference>
<dbReference type="InterPro" id="IPR000305">
    <property type="entry name" value="GIY-YIG_endonuc"/>
</dbReference>
<protein>
    <recommendedName>
        <fullName evidence="2">GIY-YIG domain-containing protein</fullName>
    </recommendedName>
</protein>
<dbReference type="InterPro" id="IPR035901">
    <property type="entry name" value="GIY-YIG_endonuc_sf"/>
</dbReference>
<dbReference type="PROSITE" id="PS50164">
    <property type="entry name" value="GIY_YIG"/>
    <property type="match status" value="1"/>
</dbReference>
<gene>
    <name evidence="3" type="ORF">GCM10025759_29950</name>
</gene>
<organism evidence="3 4">
    <name type="scientific">Lysobacter panacisoli</name>
    <dbReference type="NCBI Taxonomy" id="1255263"/>
    <lineage>
        <taxon>Bacteria</taxon>
        <taxon>Pseudomonadati</taxon>
        <taxon>Pseudomonadota</taxon>
        <taxon>Gammaproteobacteria</taxon>
        <taxon>Lysobacterales</taxon>
        <taxon>Lysobacteraceae</taxon>
        <taxon>Lysobacter</taxon>
    </lineage>
</organism>
<dbReference type="PANTHER" id="PTHR34477:SF1">
    <property type="entry name" value="UPF0213 PROTEIN YHBQ"/>
    <property type="match status" value="1"/>
</dbReference>
<comment type="similarity">
    <text evidence="1">Belongs to the UPF0213 family.</text>
</comment>
<reference evidence="4" key="1">
    <citation type="journal article" date="2019" name="Int. J. Syst. Evol. Microbiol.">
        <title>The Global Catalogue of Microorganisms (GCM) 10K type strain sequencing project: providing services to taxonomists for standard genome sequencing and annotation.</title>
        <authorList>
            <consortium name="The Broad Institute Genomics Platform"/>
            <consortium name="The Broad Institute Genome Sequencing Center for Infectious Disease"/>
            <person name="Wu L."/>
            <person name="Ma J."/>
        </authorList>
    </citation>
    <scope>NUCLEOTIDE SEQUENCE [LARGE SCALE GENOMIC DNA]</scope>
    <source>
        <strain evidence="4">JCM 19212</strain>
    </source>
</reference>
<evidence type="ECO:0000259" key="2">
    <source>
        <dbReference type="PROSITE" id="PS50164"/>
    </source>
</evidence>
<evidence type="ECO:0000313" key="3">
    <source>
        <dbReference type="EMBL" id="GAA5080580.1"/>
    </source>
</evidence>
<dbReference type="EMBL" id="BAABKY010000004">
    <property type="protein sequence ID" value="GAA5080580.1"/>
    <property type="molecule type" value="Genomic_DNA"/>
</dbReference>
<keyword evidence="4" id="KW-1185">Reference proteome</keyword>
<dbReference type="RefSeq" id="WP_158982245.1">
    <property type="nucleotide sequence ID" value="NZ_BAABKY010000004.1"/>
</dbReference>
<feature type="domain" description="GIY-YIG" evidence="2">
    <location>
        <begin position="2"/>
        <end position="77"/>
    </location>
</feature>
<dbReference type="Pfam" id="PF01541">
    <property type="entry name" value="GIY-YIG"/>
    <property type="match status" value="1"/>
</dbReference>
<accession>A0ABP9LKS9</accession>
<sequence>MSAWFVYLLECRDGSLYTGITTDVARRYAQHAAGKGARYTRSRPPHRLLAQFPYPDRSSASRAEHAIKRLKPEQKRALCEGGHCAMPDSLRP</sequence>
<dbReference type="InterPro" id="IPR050190">
    <property type="entry name" value="UPF0213_domain"/>
</dbReference>
<dbReference type="PANTHER" id="PTHR34477">
    <property type="entry name" value="UPF0213 PROTEIN YHBQ"/>
    <property type="match status" value="1"/>
</dbReference>
<dbReference type="Gene3D" id="3.40.1440.10">
    <property type="entry name" value="GIY-YIG endonuclease"/>
    <property type="match status" value="1"/>
</dbReference>
<evidence type="ECO:0000256" key="1">
    <source>
        <dbReference type="ARBA" id="ARBA00007435"/>
    </source>
</evidence>
<comment type="caution">
    <text evidence="3">The sequence shown here is derived from an EMBL/GenBank/DDBJ whole genome shotgun (WGS) entry which is preliminary data.</text>
</comment>
<dbReference type="SUPFAM" id="SSF82771">
    <property type="entry name" value="GIY-YIG endonuclease"/>
    <property type="match status" value="1"/>
</dbReference>
<dbReference type="CDD" id="cd10456">
    <property type="entry name" value="GIY-YIG_UPF0213"/>
    <property type="match status" value="1"/>
</dbReference>
<proteinExistence type="inferred from homology"/>
<name>A0ABP9LKS9_9GAMM</name>
<evidence type="ECO:0000313" key="4">
    <source>
        <dbReference type="Proteomes" id="UP001501083"/>
    </source>
</evidence>